<dbReference type="EMBL" id="JNBS01003157">
    <property type="protein sequence ID" value="OQR88528.1"/>
    <property type="molecule type" value="Genomic_DNA"/>
</dbReference>
<evidence type="ECO:0000313" key="1">
    <source>
        <dbReference type="EMBL" id="OQR88528.1"/>
    </source>
</evidence>
<comment type="caution">
    <text evidence="1">The sequence shown here is derived from an EMBL/GenBank/DDBJ whole genome shotgun (WGS) entry which is preliminary data.</text>
</comment>
<gene>
    <name evidence="1" type="ORF">THRCLA_22848</name>
</gene>
<keyword evidence="2" id="KW-1185">Reference proteome</keyword>
<organism evidence="1 2">
    <name type="scientific">Thraustotheca clavata</name>
    <dbReference type="NCBI Taxonomy" id="74557"/>
    <lineage>
        <taxon>Eukaryota</taxon>
        <taxon>Sar</taxon>
        <taxon>Stramenopiles</taxon>
        <taxon>Oomycota</taxon>
        <taxon>Saprolegniomycetes</taxon>
        <taxon>Saprolegniales</taxon>
        <taxon>Achlyaceae</taxon>
        <taxon>Thraustotheca</taxon>
    </lineage>
</organism>
<dbReference type="AlphaFoldDB" id="A0A1V9YS31"/>
<dbReference type="Proteomes" id="UP000243217">
    <property type="component" value="Unassembled WGS sequence"/>
</dbReference>
<evidence type="ECO:0000313" key="2">
    <source>
        <dbReference type="Proteomes" id="UP000243217"/>
    </source>
</evidence>
<name>A0A1V9YS31_9STRA</name>
<reference evidence="1 2" key="1">
    <citation type="journal article" date="2014" name="Genome Biol. Evol.">
        <title>The secreted proteins of Achlya hypogyna and Thraustotheca clavata identify the ancestral oomycete secretome and reveal gene acquisitions by horizontal gene transfer.</title>
        <authorList>
            <person name="Misner I."/>
            <person name="Blouin N."/>
            <person name="Leonard G."/>
            <person name="Richards T.A."/>
            <person name="Lane C.E."/>
        </authorList>
    </citation>
    <scope>NUCLEOTIDE SEQUENCE [LARGE SCALE GENOMIC DNA]</scope>
    <source>
        <strain evidence="1 2">ATCC 34112</strain>
    </source>
</reference>
<sequence>MAIIAVPERIFSTSQANASLDTCVGTNGVYVRQHESHGLCLVKYVKCAAQDGLGKKHIPELRFWRHHYTKDGYPSFLMFAIHTVPSSLTEIGWGLCPPPDNPGSLVIPSSLPTTTKYYV</sequence>
<proteinExistence type="predicted"/>
<protein>
    <submittedName>
        <fullName evidence="1">Uncharacterized protein</fullName>
    </submittedName>
</protein>
<accession>A0A1V9YS31</accession>